<dbReference type="RefSeq" id="WP_070789644.1">
    <property type="nucleotide sequence ID" value="NZ_CP075128.1"/>
</dbReference>
<dbReference type="SMART" id="SM00530">
    <property type="entry name" value="HTH_XRE"/>
    <property type="match status" value="1"/>
</dbReference>
<evidence type="ECO:0000259" key="1">
    <source>
        <dbReference type="PROSITE" id="PS50943"/>
    </source>
</evidence>
<evidence type="ECO:0000313" key="2">
    <source>
        <dbReference type="EMBL" id="QWJ46156.1"/>
    </source>
</evidence>
<reference evidence="2" key="2">
    <citation type="submission" date="2021-05" db="EMBL/GenBank/DDBJ databases">
        <title>Whole genome PacBio Sequel sequence of Salmonella enterica subsp. enterica.</title>
        <authorList>
            <person name="Hoffmann M."/>
            <person name="Balkey M."/>
            <person name="Luo Y."/>
        </authorList>
    </citation>
    <scope>NUCLEOTIDE SEQUENCE</scope>
    <source>
        <strain evidence="2">CFSAN044923</strain>
    </source>
</reference>
<dbReference type="AlphaFoldDB" id="A0A8E9YBW8"/>
<dbReference type="PROSITE" id="PS50943">
    <property type="entry name" value="HTH_CROC1"/>
    <property type="match status" value="1"/>
</dbReference>
<dbReference type="Pfam" id="PF01381">
    <property type="entry name" value="HTH_3"/>
    <property type="match status" value="1"/>
</dbReference>
<name>A0A8E9YBW8_SALDZ</name>
<protein>
    <submittedName>
        <fullName evidence="2">Helix-turn-helix domain-containing protein</fullName>
    </submittedName>
</protein>
<organism evidence="2">
    <name type="scientific">Salmonella enterica subsp. diarizonae serovar 60:r:e,n,x,z15</name>
    <dbReference type="NCBI Taxonomy" id="1173779"/>
    <lineage>
        <taxon>Bacteria</taxon>
        <taxon>Pseudomonadati</taxon>
        <taxon>Pseudomonadota</taxon>
        <taxon>Gammaproteobacteria</taxon>
        <taxon>Enterobacterales</taxon>
        <taxon>Enterobacteriaceae</taxon>
        <taxon>Salmonella</taxon>
    </lineage>
</organism>
<feature type="domain" description="HTH cro/C1-type" evidence="1">
    <location>
        <begin position="98"/>
        <end position="149"/>
    </location>
</feature>
<gene>
    <name evidence="2" type="ORF">A7S45_021440</name>
</gene>
<dbReference type="InterPro" id="IPR001387">
    <property type="entry name" value="Cro/C1-type_HTH"/>
</dbReference>
<dbReference type="GO" id="GO:0003677">
    <property type="term" value="F:DNA binding"/>
    <property type="evidence" value="ECO:0007669"/>
    <property type="project" value="InterPro"/>
</dbReference>
<reference evidence="2" key="1">
    <citation type="submission" date="2016-09" db="EMBL/GenBank/DDBJ databases">
        <authorList>
            <person name="Bell R."/>
        </authorList>
    </citation>
    <scope>NUCLEOTIDE SEQUENCE</scope>
    <source>
        <strain evidence="2">CFSAN044923</strain>
    </source>
</reference>
<dbReference type="EMBL" id="CP075128">
    <property type="protein sequence ID" value="QWJ46156.1"/>
    <property type="molecule type" value="Genomic_DNA"/>
</dbReference>
<dbReference type="CDD" id="cd00093">
    <property type="entry name" value="HTH_XRE"/>
    <property type="match status" value="1"/>
</dbReference>
<dbReference type="Gene3D" id="1.10.260.40">
    <property type="entry name" value="lambda repressor-like DNA-binding domains"/>
    <property type="match status" value="1"/>
</dbReference>
<sequence>MFNVKRNGASVEITEIPASIPFSTFKNIADETGATETLVCYFKDKTEYEVIIQQTNENMAGMVAWLALEKRDDVITGDAGADVGDADISTIGKRIGVARVKQHMSAQELEDAIGAPEGSVFRWEIGKAEPSSRYINALAVVLKCESEWLLHGNSTNAITEKESCAEEIKGLIGGDPENPKPYSSMFIYDDLIKITGGIPVSYLREINETLKSYLDKDVFDGICNGVFSTSEFGAGMKKAEWIFSDERAAREAGRMIENIVDSNKYEMWAMFILPTKADSDYWIECGIPGGLIKA</sequence>
<dbReference type="SUPFAM" id="SSF47413">
    <property type="entry name" value="lambda repressor-like DNA-binding domains"/>
    <property type="match status" value="1"/>
</dbReference>
<dbReference type="InterPro" id="IPR010982">
    <property type="entry name" value="Lambda_DNA-bd_dom_sf"/>
</dbReference>
<proteinExistence type="predicted"/>
<accession>A0A8E9YBW8</accession>